<accession>A0A392MN76</accession>
<evidence type="ECO:0000313" key="2">
    <source>
        <dbReference type="Proteomes" id="UP000265520"/>
    </source>
</evidence>
<sequence length="83" mass="9328">MATSSLSTPAAPSVEDQSALQLIPRTFNGNSNALSVVDEVIVDFDNGFDLRSKLKYQGWESYLKMLNGPCYNNLVKVFWKQHM</sequence>
<keyword evidence="2" id="KW-1185">Reference proteome</keyword>
<gene>
    <name evidence="1" type="ORF">A2U01_0009446</name>
</gene>
<dbReference type="EMBL" id="LXQA010014371">
    <property type="protein sequence ID" value="MCH88555.1"/>
    <property type="molecule type" value="Genomic_DNA"/>
</dbReference>
<name>A0A392MN76_9FABA</name>
<protein>
    <recommendedName>
        <fullName evidence="3">Cullin-like protein</fullName>
    </recommendedName>
</protein>
<comment type="caution">
    <text evidence="1">The sequence shown here is derived from an EMBL/GenBank/DDBJ whole genome shotgun (WGS) entry which is preliminary data.</text>
</comment>
<dbReference type="AlphaFoldDB" id="A0A392MN76"/>
<organism evidence="1 2">
    <name type="scientific">Trifolium medium</name>
    <dbReference type="NCBI Taxonomy" id="97028"/>
    <lineage>
        <taxon>Eukaryota</taxon>
        <taxon>Viridiplantae</taxon>
        <taxon>Streptophyta</taxon>
        <taxon>Embryophyta</taxon>
        <taxon>Tracheophyta</taxon>
        <taxon>Spermatophyta</taxon>
        <taxon>Magnoliopsida</taxon>
        <taxon>eudicotyledons</taxon>
        <taxon>Gunneridae</taxon>
        <taxon>Pentapetalae</taxon>
        <taxon>rosids</taxon>
        <taxon>fabids</taxon>
        <taxon>Fabales</taxon>
        <taxon>Fabaceae</taxon>
        <taxon>Papilionoideae</taxon>
        <taxon>50 kb inversion clade</taxon>
        <taxon>NPAAA clade</taxon>
        <taxon>Hologalegina</taxon>
        <taxon>IRL clade</taxon>
        <taxon>Trifolieae</taxon>
        <taxon>Trifolium</taxon>
    </lineage>
</organism>
<reference evidence="1 2" key="1">
    <citation type="journal article" date="2018" name="Front. Plant Sci.">
        <title>Red Clover (Trifolium pratense) and Zigzag Clover (T. medium) - A Picture of Genomic Similarities and Differences.</title>
        <authorList>
            <person name="Dluhosova J."/>
            <person name="Istvanek J."/>
            <person name="Nedelnik J."/>
            <person name="Repkova J."/>
        </authorList>
    </citation>
    <scope>NUCLEOTIDE SEQUENCE [LARGE SCALE GENOMIC DNA]</scope>
    <source>
        <strain evidence="2">cv. 10/8</strain>
        <tissue evidence="1">Leaf</tissue>
    </source>
</reference>
<evidence type="ECO:0008006" key="3">
    <source>
        <dbReference type="Google" id="ProtNLM"/>
    </source>
</evidence>
<evidence type="ECO:0000313" key="1">
    <source>
        <dbReference type="EMBL" id="MCH88555.1"/>
    </source>
</evidence>
<proteinExistence type="predicted"/>
<dbReference type="Proteomes" id="UP000265520">
    <property type="component" value="Unassembled WGS sequence"/>
</dbReference>